<reference evidence="1" key="1">
    <citation type="submission" date="2019-08" db="EMBL/GenBank/DDBJ databases">
        <authorList>
            <person name="Kucharzyk K."/>
            <person name="Murdoch R.W."/>
            <person name="Higgins S."/>
            <person name="Loffler F."/>
        </authorList>
    </citation>
    <scope>NUCLEOTIDE SEQUENCE</scope>
</reference>
<dbReference type="AlphaFoldDB" id="A0A645CDA6"/>
<evidence type="ECO:0000313" key="1">
    <source>
        <dbReference type="EMBL" id="MPM74914.1"/>
    </source>
</evidence>
<dbReference type="EMBL" id="VSSQ01026278">
    <property type="protein sequence ID" value="MPM74914.1"/>
    <property type="molecule type" value="Genomic_DNA"/>
</dbReference>
<organism evidence="1">
    <name type="scientific">bioreactor metagenome</name>
    <dbReference type="NCBI Taxonomy" id="1076179"/>
    <lineage>
        <taxon>unclassified sequences</taxon>
        <taxon>metagenomes</taxon>
        <taxon>ecological metagenomes</taxon>
    </lineage>
</organism>
<proteinExistence type="predicted"/>
<comment type="caution">
    <text evidence="1">The sequence shown here is derived from an EMBL/GenBank/DDBJ whole genome shotgun (WGS) entry which is preliminary data.</text>
</comment>
<protein>
    <submittedName>
        <fullName evidence="1">Uncharacterized protein</fullName>
    </submittedName>
</protein>
<sequence>MTYKGSIGRKVAANSISLTPNWHFPKHLFPLVLNFKFGFIVRVITDLCSNTSHASTSKGIQYIIARLRVV</sequence>
<gene>
    <name evidence="1" type="ORF">SDC9_121903</name>
</gene>
<accession>A0A645CDA6</accession>
<name>A0A645CDA6_9ZZZZ</name>